<dbReference type="Proteomes" id="UP001283361">
    <property type="component" value="Unassembled WGS sequence"/>
</dbReference>
<protein>
    <submittedName>
        <fullName evidence="2">Uncharacterized protein</fullName>
    </submittedName>
</protein>
<reference evidence="2" key="1">
    <citation type="journal article" date="2023" name="G3 (Bethesda)">
        <title>A reference genome for the long-term kleptoplast-retaining sea slug Elysia crispata morphotype clarki.</title>
        <authorList>
            <person name="Eastman K.E."/>
            <person name="Pendleton A.L."/>
            <person name="Shaikh M.A."/>
            <person name="Suttiyut T."/>
            <person name="Ogas R."/>
            <person name="Tomko P."/>
            <person name="Gavelis G."/>
            <person name="Widhalm J.R."/>
            <person name="Wisecaver J.H."/>
        </authorList>
    </citation>
    <scope>NUCLEOTIDE SEQUENCE</scope>
    <source>
        <strain evidence="2">ECLA1</strain>
    </source>
</reference>
<proteinExistence type="predicted"/>
<organism evidence="2 3">
    <name type="scientific">Elysia crispata</name>
    <name type="common">lettuce slug</name>
    <dbReference type="NCBI Taxonomy" id="231223"/>
    <lineage>
        <taxon>Eukaryota</taxon>
        <taxon>Metazoa</taxon>
        <taxon>Spiralia</taxon>
        <taxon>Lophotrochozoa</taxon>
        <taxon>Mollusca</taxon>
        <taxon>Gastropoda</taxon>
        <taxon>Heterobranchia</taxon>
        <taxon>Euthyneura</taxon>
        <taxon>Panpulmonata</taxon>
        <taxon>Sacoglossa</taxon>
        <taxon>Placobranchoidea</taxon>
        <taxon>Plakobranchidae</taxon>
        <taxon>Elysia</taxon>
    </lineage>
</organism>
<feature type="region of interest" description="Disordered" evidence="1">
    <location>
        <begin position="1"/>
        <end position="149"/>
    </location>
</feature>
<comment type="caution">
    <text evidence="2">The sequence shown here is derived from an EMBL/GenBank/DDBJ whole genome shotgun (WGS) entry which is preliminary data.</text>
</comment>
<dbReference type="EMBL" id="JAWDGP010000724">
    <property type="protein sequence ID" value="KAK3798059.1"/>
    <property type="molecule type" value="Genomic_DNA"/>
</dbReference>
<keyword evidence="3" id="KW-1185">Reference proteome</keyword>
<feature type="compositionally biased region" description="Polar residues" evidence="1">
    <location>
        <begin position="51"/>
        <end position="64"/>
    </location>
</feature>
<name>A0AAE1E8B0_9GAST</name>
<dbReference type="AlphaFoldDB" id="A0AAE1E8B0"/>
<evidence type="ECO:0000313" key="2">
    <source>
        <dbReference type="EMBL" id="KAK3798059.1"/>
    </source>
</evidence>
<accession>A0AAE1E8B0</accession>
<gene>
    <name evidence="2" type="ORF">RRG08_034619</name>
</gene>
<feature type="compositionally biased region" description="Low complexity" evidence="1">
    <location>
        <begin position="69"/>
        <end position="78"/>
    </location>
</feature>
<evidence type="ECO:0000256" key="1">
    <source>
        <dbReference type="SAM" id="MobiDB-lite"/>
    </source>
</evidence>
<feature type="compositionally biased region" description="Basic residues" evidence="1">
    <location>
        <begin position="24"/>
        <end position="35"/>
    </location>
</feature>
<sequence>MEDETRGGSESGGACAVSKDAGKRNRRHRSSRLRQKNTQQQQQQTTMTTTANGAALQSSSSQGDETADSSSSVDGSESCVNKTMPGGSSPSNGSSSSGACGEGLRRIGSAKGGVLFNLDESSTSNEENTEAEEEIGPLGGRQPSLSSQASLDAVSAAAAAIMTDPALHTPKMR</sequence>
<feature type="compositionally biased region" description="Low complexity" evidence="1">
    <location>
        <begin position="86"/>
        <end position="99"/>
    </location>
</feature>
<feature type="compositionally biased region" description="Low complexity" evidence="1">
    <location>
        <begin position="38"/>
        <end position="50"/>
    </location>
</feature>
<evidence type="ECO:0000313" key="3">
    <source>
        <dbReference type="Proteomes" id="UP001283361"/>
    </source>
</evidence>